<keyword evidence="6" id="KW-1185">Reference proteome</keyword>
<evidence type="ECO:0000256" key="2">
    <source>
        <dbReference type="ARBA" id="ARBA00023125"/>
    </source>
</evidence>
<keyword evidence="3" id="KW-0804">Transcription</keyword>
<dbReference type="PANTHER" id="PTHR44688:SF16">
    <property type="entry name" value="DNA-BINDING TRANSCRIPTIONAL ACTIVATOR DEVR_DOSR"/>
    <property type="match status" value="1"/>
</dbReference>
<dbReference type="InterPro" id="IPR036388">
    <property type="entry name" value="WH-like_DNA-bd_sf"/>
</dbReference>
<sequence>MTRTFMLKEQLSFNNMITYGIADLILNIGESTFFDKLTYLLKSAASFDDYVILIYHPDKSPTVLSSSFANDELDVWERYLAGAYLLSPFYDYGVNQGKEGFVTLDEIVPDDFYQSAYYEDYFRQSKLVDETCFAVQGKDNNVYLLSLGRTKSLSKFSDRVLGHLRELYPIFSSAVKKHDQTQHLPERQSHSQIKEYIAQFGMEVLTPREHDVTLLLIRGHSSKAAARLLDISYETERVHRKNIYNKLNVNSQQALLAKIFDDIVNLKPS</sequence>
<gene>
    <name evidence="5" type="ORF">V6256_06040</name>
</gene>
<protein>
    <submittedName>
        <fullName evidence="5">Helix-turn-helix transcriptional regulator</fullName>
    </submittedName>
</protein>
<feature type="domain" description="HTH luxR-type" evidence="4">
    <location>
        <begin position="198"/>
        <end position="263"/>
    </location>
</feature>
<evidence type="ECO:0000313" key="5">
    <source>
        <dbReference type="EMBL" id="MEL0629163.1"/>
    </source>
</evidence>
<evidence type="ECO:0000313" key="6">
    <source>
        <dbReference type="Proteomes" id="UP001369082"/>
    </source>
</evidence>
<reference evidence="5 6" key="1">
    <citation type="submission" date="2024-02" db="EMBL/GenBank/DDBJ databases">
        <title>Bacteria isolated from the canopy kelp, Nereocystis luetkeana.</title>
        <authorList>
            <person name="Pfister C.A."/>
            <person name="Younker I.T."/>
            <person name="Light S.H."/>
        </authorList>
    </citation>
    <scope>NUCLEOTIDE SEQUENCE [LARGE SCALE GENOMIC DNA]</scope>
    <source>
        <strain evidence="5 6">TI.1.05</strain>
    </source>
</reference>
<evidence type="ECO:0000256" key="1">
    <source>
        <dbReference type="ARBA" id="ARBA00023015"/>
    </source>
</evidence>
<dbReference type="InterPro" id="IPR000792">
    <property type="entry name" value="Tscrpt_reg_LuxR_C"/>
</dbReference>
<dbReference type="PRINTS" id="PR00038">
    <property type="entry name" value="HTHLUXR"/>
</dbReference>
<dbReference type="Pfam" id="PF00196">
    <property type="entry name" value="GerE"/>
    <property type="match status" value="1"/>
</dbReference>
<dbReference type="SMART" id="SM00421">
    <property type="entry name" value="HTH_LUXR"/>
    <property type="match status" value="1"/>
</dbReference>
<dbReference type="InterPro" id="IPR016032">
    <property type="entry name" value="Sig_transdc_resp-reg_C-effctor"/>
</dbReference>
<keyword evidence="1" id="KW-0805">Transcription regulation</keyword>
<dbReference type="SUPFAM" id="SSF46894">
    <property type="entry name" value="C-terminal effector domain of the bipartite response regulators"/>
    <property type="match status" value="1"/>
</dbReference>
<comment type="caution">
    <text evidence="5">The sequence shown here is derived from an EMBL/GenBank/DDBJ whole genome shotgun (WGS) entry which is preliminary data.</text>
</comment>
<dbReference type="RefSeq" id="WP_341597175.1">
    <property type="nucleotide sequence ID" value="NZ_JBAKAZ010000016.1"/>
</dbReference>
<proteinExistence type="predicted"/>
<organism evidence="5 6">
    <name type="scientific">Psychromonas aquatilis</name>
    <dbReference type="NCBI Taxonomy" id="2005072"/>
    <lineage>
        <taxon>Bacteria</taxon>
        <taxon>Pseudomonadati</taxon>
        <taxon>Pseudomonadota</taxon>
        <taxon>Gammaproteobacteria</taxon>
        <taxon>Alteromonadales</taxon>
        <taxon>Psychromonadaceae</taxon>
        <taxon>Psychromonas</taxon>
    </lineage>
</organism>
<accession>A0ABU9GPC7</accession>
<dbReference type="Proteomes" id="UP001369082">
    <property type="component" value="Unassembled WGS sequence"/>
</dbReference>
<name>A0ABU9GPC7_9GAMM</name>
<evidence type="ECO:0000256" key="3">
    <source>
        <dbReference type="ARBA" id="ARBA00023163"/>
    </source>
</evidence>
<dbReference type="Gene3D" id="1.10.10.10">
    <property type="entry name" value="Winged helix-like DNA-binding domain superfamily/Winged helix DNA-binding domain"/>
    <property type="match status" value="1"/>
</dbReference>
<evidence type="ECO:0000259" key="4">
    <source>
        <dbReference type="PROSITE" id="PS50043"/>
    </source>
</evidence>
<dbReference type="PANTHER" id="PTHR44688">
    <property type="entry name" value="DNA-BINDING TRANSCRIPTIONAL ACTIVATOR DEVR_DOSR"/>
    <property type="match status" value="1"/>
</dbReference>
<dbReference type="PROSITE" id="PS50043">
    <property type="entry name" value="HTH_LUXR_2"/>
    <property type="match status" value="1"/>
</dbReference>
<dbReference type="EMBL" id="JBAKAZ010000016">
    <property type="protein sequence ID" value="MEL0629163.1"/>
    <property type="molecule type" value="Genomic_DNA"/>
</dbReference>
<dbReference type="CDD" id="cd06170">
    <property type="entry name" value="LuxR_C_like"/>
    <property type="match status" value="1"/>
</dbReference>
<keyword evidence="2" id="KW-0238">DNA-binding</keyword>